<proteinExistence type="predicted"/>
<feature type="domain" description="ATPase AAA-type core" evidence="1">
    <location>
        <begin position="204"/>
        <end position="319"/>
    </location>
</feature>
<dbReference type="Pfam" id="PF00004">
    <property type="entry name" value="AAA"/>
    <property type="match status" value="1"/>
</dbReference>
<sequence length="373" mass="42772">MNWAYVFDKKLIEKMPTLIDAYDSYKDFNKHAYFTVCFDTLPSVLALRLPMKETKEHMDQVLRLIDTDRFDLEVIYKNWNTEDAKNADFSKDFIYQQMFKSKQEKLLVSVDLDGDRLAVDFLYEAANRHVEEWITATNHAIRTTFGEERGPVFKVLSKDGNSFFTEDVKTKDFDLNIGELYNDDFQEVHETIMESLTADRAGLILLHGDPGTGKTSYIKGLITKHPGQAFIFIQNEFVNELLRPDFVSFLLNHKNAVLIIEDAEKVIITREQSNANSVVSTILQLTDGLFSDYLNIKIICTFNTSIEKIDKALLRKGRMIAYYDFKPLKGEKAAVLMGNLGADAKAKEMTLAEIFSHEERGYGDANKKKKIGF</sequence>
<organism evidence="2 3">
    <name type="scientific">Microscilla marina ATCC 23134</name>
    <dbReference type="NCBI Taxonomy" id="313606"/>
    <lineage>
        <taxon>Bacteria</taxon>
        <taxon>Pseudomonadati</taxon>
        <taxon>Bacteroidota</taxon>
        <taxon>Cytophagia</taxon>
        <taxon>Cytophagales</taxon>
        <taxon>Microscillaceae</taxon>
        <taxon>Microscilla</taxon>
    </lineage>
</organism>
<protein>
    <recommendedName>
        <fullName evidence="1">ATPase AAA-type core domain-containing protein</fullName>
    </recommendedName>
</protein>
<dbReference type="Gene3D" id="3.40.50.300">
    <property type="entry name" value="P-loop containing nucleotide triphosphate hydrolases"/>
    <property type="match status" value="1"/>
</dbReference>
<dbReference type="SUPFAM" id="SSF52540">
    <property type="entry name" value="P-loop containing nucleoside triphosphate hydrolases"/>
    <property type="match status" value="1"/>
</dbReference>
<dbReference type="GO" id="GO:0016887">
    <property type="term" value="F:ATP hydrolysis activity"/>
    <property type="evidence" value="ECO:0007669"/>
    <property type="project" value="InterPro"/>
</dbReference>
<dbReference type="GO" id="GO:0005524">
    <property type="term" value="F:ATP binding"/>
    <property type="evidence" value="ECO:0007669"/>
    <property type="project" value="InterPro"/>
</dbReference>
<name>A1ZTC0_MICM2</name>
<dbReference type="EMBL" id="AAWS01000035">
    <property type="protein sequence ID" value="EAY26342.1"/>
    <property type="molecule type" value="Genomic_DNA"/>
</dbReference>
<reference evidence="2 3" key="1">
    <citation type="submission" date="2007-01" db="EMBL/GenBank/DDBJ databases">
        <authorList>
            <person name="Haygood M."/>
            <person name="Podell S."/>
            <person name="Anderson C."/>
            <person name="Hopkinson B."/>
            <person name="Roe K."/>
            <person name="Barbeau K."/>
            <person name="Gaasterland T."/>
            <person name="Ferriera S."/>
            <person name="Johnson J."/>
            <person name="Kravitz S."/>
            <person name="Beeson K."/>
            <person name="Sutton G."/>
            <person name="Rogers Y.-H."/>
            <person name="Friedman R."/>
            <person name="Frazier M."/>
            <person name="Venter J.C."/>
        </authorList>
    </citation>
    <scope>NUCLEOTIDE SEQUENCE [LARGE SCALE GENOMIC DNA]</scope>
    <source>
        <strain evidence="2 3">ATCC 23134</strain>
    </source>
</reference>
<dbReference type="AlphaFoldDB" id="A1ZTC0"/>
<accession>A1ZTC0</accession>
<evidence type="ECO:0000313" key="2">
    <source>
        <dbReference type="EMBL" id="EAY26342.1"/>
    </source>
</evidence>
<evidence type="ECO:0000313" key="3">
    <source>
        <dbReference type="Proteomes" id="UP000004095"/>
    </source>
</evidence>
<dbReference type="eggNOG" id="COG0464">
    <property type="taxonomic scope" value="Bacteria"/>
</dbReference>
<dbReference type="InterPro" id="IPR027417">
    <property type="entry name" value="P-loop_NTPase"/>
</dbReference>
<comment type="caution">
    <text evidence="2">The sequence shown here is derived from an EMBL/GenBank/DDBJ whole genome shotgun (WGS) entry which is preliminary data.</text>
</comment>
<dbReference type="Proteomes" id="UP000004095">
    <property type="component" value="Unassembled WGS sequence"/>
</dbReference>
<keyword evidence="3" id="KW-1185">Reference proteome</keyword>
<dbReference type="PANTHER" id="PTHR23070">
    <property type="entry name" value="BCS1 AAA-TYPE ATPASE"/>
    <property type="match status" value="1"/>
</dbReference>
<evidence type="ECO:0000259" key="1">
    <source>
        <dbReference type="Pfam" id="PF00004"/>
    </source>
</evidence>
<dbReference type="InterPro" id="IPR003959">
    <property type="entry name" value="ATPase_AAA_core"/>
</dbReference>
<dbReference type="InterPro" id="IPR050747">
    <property type="entry name" value="Mitochondrial_chaperone_BCS1"/>
</dbReference>
<gene>
    <name evidence="2" type="ORF">M23134_04620</name>
</gene>